<evidence type="ECO:0000313" key="3">
    <source>
        <dbReference type="EMBL" id="RZS86705.1"/>
    </source>
</evidence>
<dbReference type="GO" id="GO:0016787">
    <property type="term" value="F:hydrolase activity"/>
    <property type="evidence" value="ECO:0007669"/>
    <property type="project" value="UniProtKB-KW"/>
</dbReference>
<evidence type="ECO:0000256" key="1">
    <source>
        <dbReference type="ARBA" id="ARBA00022801"/>
    </source>
</evidence>
<gene>
    <name evidence="3" type="ORF">EV675_2753</name>
</gene>
<proteinExistence type="predicted"/>
<comment type="caution">
    <text evidence="3">The sequence shown here is derived from an EMBL/GenBank/DDBJ whole genome shotgun (WGS) entry which is preliminary data.</text>
</comment>
<evidence type="ECO:0000313" key="4">
    <source>
        <dbReference type="Proteomes" id="UP000292445"/>
    </source>
</evidence>
<keyword evidence="1" id="KW-0378">Hydrolase</keyword>
<dbReference type="SUPFAM" id="SSF53474">
    <property type="entry name" value="alpha/beta-Hydrolases"/>
    <property type="match status" value="1"/>
</dbReference>
<dbReference type="AlphaFoldDB" id="A0A4Q7NNB0"/>
<evidence type="ECO:0000259" key="2">
    <source>
        <dbReference type="Pfam" id="PF20434"/>
    </source>
</evidence>
<keyword evidence="4" id="KW-1185">Reference proteome</keyword>
<accession>A0A4Q7NNB0</accession>
<sequence length="292" mass="31895">MCEDRAVTIKQDVRPTGRAPPMSGFDVQDLEFPAFDGQALPGRLYRPRCHAPVPLLVDVHGGAWIRGNRLNNASMHEALADEGIATFALDFRMPPQAAADVTFADVHAGLDWARRHAGELGSRAEWVGGLGTSSGGHLLMLNALLGGAPGTTAPAPAPLVGYVAACWPILDPLARYRMARDRRLSQLLDAHHAFWTGETAMERDNPHLIVERGEARHLPPMLLIQGTADANVDHFRADAFGEQYRRAGGAIDVLKYDDEPHMFITVEPDSPASLHAMDRIRHFVRNQCRAAG</sequence>
<reference evidence="3 4" key="1">
    <citation type="submission" date="2019-02" db="EMBL/GenBank/DDBJ databases">
        <title>Genomic Encyclopedia of Type Strains, Phase IV (KMG-IV): sequencing the most valuable type-strain genomes for metagenomic binning, comparative biology and taxonomic classification.</title>
        <authorList>
            <person name="Goeker M."/>
        </authorList>
    </citation>
    <scope>NUCLEOTIDE SEQUENCE [LARGE SCALE GENOMIC DNA]</scope>
    <source>
        <strain evidence="3 4">K24</strain>
    </source>
</reference>
<dbReference type="Gene3D" id="3.40.50.1820">
    <property type="entry name" value="alpha/beta hydrolase"/>
    <property type="match status" value="1"/>
</dbReference>
<dbReference type="InterPro" id="IPR049492">
    <property type="entry name" value="BD-FAE-like_dom"/>
</dbReference>
<dbReference type="InterPro" id="IPR050300">
    <property type="entry name" value="GDXG_lipolytic_enzyme"/>
</dbReference>
<dbReference type="Pfam" id="PF20434">
    <property type="entry name" value="BD-FAE"/>
    <property type="match status" value="1"/>
</dbReference>
<dbReference type="InterPro" id="IPR029058">
    <property type="entry name" value="AB_hydrolase_fold"/>
</dbReference>
<feature type="domain" description="BD-FAE-like" evidence="2">
    <location>
        <begin position="49"/>
        <end position="240"/>
    </location>
</feature>
<organism evidence="3 4">
    <name type="scientific">Pigmentiphaga kullae</name>
    <dbReference type="NCBI Taxonomy" id="151784"/>
    <lineage>
        <taxon>Bacteria</taxon>
        <taxon>Pseudomonadati</taxon>
        <taxon>Pseudomonadota</taxon>
        <taxon>Betaproteobacteria</taxon>
        <taxon>Burkholderiales</taxon>
        <taxon>Alcaligenaceae</taxon>
        <taxon>Pigmentiphaga</taxon>
    </lineage>
</organism>
<dbReference type="EMBL" id="SGXC01000001">
    <property type="protein sequence ID" value="RZS86705.1"/>
    <property type="molecule type" value="Genomic_DNA"/>
</dbReference>
<protein>
    <submittedName>
        <fullName evidence="3">Acetyl esterase/lipase</fullName>
    </submittedName>
</protein>
<dbReference type="Proteomes" id="UP000292445">
    <property type="component" value="Unassembled WGS sequence"/>
</dbReference>
<dbReference type="PANTHER" id="PTHR48081">
    <property type="entry name" value="AB HYDROLASE SUPERFAMILY PROTEIN C4A8.06C"/>
    <property type="match status" value="1"/>
</dbReference>
<name>A0A4Q7NNB0_9BURK</name>